<dbReference type="Proteomes" id="UP000014680">
    <property type="component" value="Unassembled WGS sequence"/>
</dbReference>
<evidence type="ECO:0000313" key="1">
    <source>
        <dbReference type="EMBL" id="ELP94902.1"/>
    </source>
</evidence>
<dbReference type="OMA" id="EDEHFTI"/>
<protein>
    <submittedName>
        <fullName evidence="1">Uncharacterized protein</fullName>
    </submittedName>
</protein>
<proteinExistence type="predicted"/>
<dbReference type="EMBL" id="KB206169">
    <property type="protein sequence ID" value="ELP94902.1"/>
    <property type="molecule type" value="Genomic_DNA"/>
</dbReference>
<keyword evidence="2" id="KW-1185">Reference proteome</keyword>
<reference evidence="1 2" key="1">
    <citation type="submission" date="2012-10" db="EMBL/GenBank/DDBJ databases">
        <authorList>
            <person name="Zafar N."/>
            <person name="Inman J."/>
            <person name="Hall N."/>
            <person name="Lorenzi H."/>
            <person name="Caler E."/>
        </authorList>
    </citation>
    <scope>NUCLEOTIDE SEQUENCE [LARGE SCALE GENOMIC DNA]</scope>
    <source>
        <strain evidence="1 2">IP1</strain>
    </source>
</reference>
<evidence type="ECO:0000313" key="2">
    <source>
        <dbReference type="Proteomes" id="UP000014680"/>
    </source>
</evidence>
<name>A0A0A1UH89_ENTIV</name>
<dbReference type="VEuPathDB" id="AmoebaDB:EIN_249460"/>
<sequence length="133" mass="14573">MQLSYIEVVLPVSATAADLVLAVSAEMRRNGMTLNEAKLQEANNLTVKQIVEEGRLICLMESVKVPTAEVASPKRELGSCHCCKTRKEVIFQCTTSKFHRLCGRCSKKFAGVVGCPICNGECTCAHCKRTHTL</sequence>
<organism evidence="1 2">
    <name type="scientific">Entamoeba invadens IP1</name>
    <dbReference type="NCBI Taxonomy" id="370355"/>
    <lineage>
        <taxon>Eukaryota</taxon>
        <taxon>Amoebozoa</taxon>
        <taxon>Evosea</taxon>
        <taxon>Archamoebae</taxon>
        <taxon>Mastigamoebida</taxon>
        <taxon>Entamoebidae</taxon>
        <taxon>Entamoeba</taxon>
    </lineage>
</organism>
<dbReference type="OrthoDB" id="24697at2759"/>
<dbReference type="AlphaFoldDB" id="A0A0A1UH89"/>
<dbReference type="GeneID" id="14893899"/>
<accession>A0A0A1UH89</accession>
<dbReference type="KEGG" id="eiv:EIN_249460"/>
<gene>
    <name evidence="1" type="ORF">EIN_249460</name>
</gene>
<dbReference type="RefSeq" id="XP_004261673.1">
    <property type="nucleotide sequence ID" value="XM_004261625.1"/>
</dbReference>